<dbReference type="InterPro" id="IPR020471">
    <property type="entry name" value="AKR"/>
</dbReference>
<evidence type="ECO:0000259" key="4">
    <source>
        <dbReference type="Pfam" id="PF00248"/>
    </source>
</evidence>
<dbReference type="InterPro" id="IPR036812">
    <property type="entry name" value="NAD(P)_OxRdtase_dom_sf"/>
</dbReference>
<dbReference type="Pfam" id="PF00248">
    <property type="entry name" value="Aldo_ket_red"/>
    <property type="match status" value="1"/>
</dbReference>
<proteinExistence type="inferred from homology"/>
<dbReference type="PROSITE" id="PS00062">
    <property type="entry name" value="ALDOKETO_REDUCTASE_2"/>
    <property type="match status" value="1"/>
</dbReference>
<dbReference type="RefSeq" id="XP_060048387.1">
    <property type="nucleotide sequence ID" value="XM_060192404.1"/>
</dbReference>
<feature type="domain" description="NADP-dependent oxidoreductase" evidence="4">
    <location>
        <begin position="7"/>
        <end position="291"/>
    </location>
</feature>
<dbReference type="GeneID" id="103116661"/>
<dbReference type="PROSITE" id="PS00798">
    <property type="entry name" value="ALDOKETO_REDUCTASE_1"/>
    <property type="match status" value="1"/>
</dbReference>
<dbReference type="PROSITE" id="PS00063">
    <property type="entry name" value="ALDOKETO_REDUCTASE_3"/>
    <property type="match status" value="1"/>
</dbReference>
<evidence type="ECO:0000256" key="1">
    <source>
        <dbReference type="ARBA" id="ARBA00007905"/>
    </source>
</evidence>
<dbReference type="SUPFAM" id="SSF51430">
    <property type="entry name" value="NAD(P)-linked oxidoreductase"/>
    <property type="match status" value="1"/>
</dbReference>
<dbReference type="PRINTS" id="PR00069">
    <property type="entry name" value="ALDKETRDTASE"/>
</dbReference>
<reference evidence="6" key="1">
    <citation type="submission" date="2025-08" db="UniProtKB">
        <authorList>
            <consortium name="RefSeq"/>
        </authorList>
    </citation>
    <scope>IDENTIFICATION</scope>
</reference>
<dbReference type="InterPro" id="IPR018170">
    <property type="entry name" value="Aldo/ket_reductase_CS"/>
</dbReference>
<dbReference type="Proteomes" id="UP001652624">
    <property type="component" value="Chromosome 6"/>
</dbReference>
<protein>
    <submittedName>
        <fullName evidence="6">1,5-anhydro-D-fructose reductase isoform X1</fullName>
    </submittedName>
</protein>
<gene>
    <name evidence="6" type="primary">AKR1E2</name>
</gene>
<dbReference type="Gene3D" id="3.20.20.100">
    <property type="entry name" value="NADP-dependent oxidoreductase domain"/>
    <property type="match status" value="1"/>
</dbReference>
<organism evidence="5 6">
    <name type="scientific">Erinaceus europaeus</name>
    <name type="common">Western European hedgehog</name>
    <dbReference type="NCBI Taxonomy" id="9365"/>
    <lineage>
        <taxon>Eukaryota</taxon>
        <taxon>Metazoa</taxon>
        <taxon>Chordata</taxon>
        <taxon>Craniata</taxon>
        <taxon>Vertebrata</taxon>
        <taxon>Euteleostomi</taxon>
        <taxon>Mammalia</taxon>
        <taxon>Eutheria</taxon>
        <taxon>Laurasiatheria</taxon>
        <taxon>Eulipotyphla</taxon>
        <taxon>Erinaceidae</taxon>
        <taxon>Erinaceinae</taxon>
        <taxon>Erinaceus</taxon>
    </lineage>
</organism>
<keyword evidence="2" id="KW-0521">NADP</keyword>
<evidence type="ECO:0000256" key="2">
    <source>
        <dbReference type="ARBA" id="ARBA00022857"/>
    </source>
</evidence>
<keyword evidence="5" id="KW-1185">Reference proteome</keyword>
<name>A0ABM3XHU3_ERIEU</name>
<evidence type="ECO:0000256" key="3">
    <source>
        <dbReference type="ARBA" id="ARBA00023002"/>
    </source>
</evidence>
<comment type="similarity">
    <text evidence="1">Belongs to the aldo/keto reductase family.</text>
</comment>
<evidence type="ECO:0000313" key="6">
    <source>
        <dbReference type="RefSeq" id="XP_060048387.1"/>
    </source>
</evidence>
<dbReference type="PIRSF" id="PIRSF000097">
    <property type="entry name" value="AKR"/>
    <property type="match status" value="1"/>
</dbReference>
<evidence type="ECO:0000313" key="5">
    <source>
        <dbReference type="Proteomes" id="UP001652624"/>
    </source>
</evidence>
<keyword evidence="3" id="KW-0560">Oxidoreductase</keyword>
<sequence length="320" mass="36389">MKEIPAVGLGTWKATPGEVTQAVKVAIDTGYRHFDCAFYYHNESEVGTGLQSKLREGSVKREDLFVVSKLWCTSHKKSLVKSACIRSLRALKLDYLDLYLMHWPMGFKQKHPPSPGKLLFCCLSQSEDWDLPLDRNGMVIPSDTDYLDTWEAMESLVLEGLVRAIGVSNFNQEQLERLLDKPNLKIMPQTNQIECHPYLTQEPLIKFCQSRGVVVTAYRPLGGYSDGMDMREDPVIQDIAEKYKKSAAQIMIRFQIQRGVVVIPKSVTPKRIVENFQVFDFELSEEDMTALLLLNQNLRLATFPAAANHKDYPFGKLPDV</sequence>
<dbReference type="PANTHER" id="PTHR11732">
    <property type="entry name" value="ALDO/KETO REDUCTASE"/>
    <property type="match status" value="1"/>
</dbReference>
<accession>A0ABM3XHU3</accession>
<dbReference type="InterPro" id="IPR023210">
    <property type="entry name" value="NADP_OxRdtase_dom"/>
</dbReference>